<dbReference type="InterPro" id="IPR002921">
    <property type="entry name" value="Fungal_lipase-type"/>
</dbReference>
<dbReference type="InterPro" id="IPR029058">
    <property type="entry name" value="AB_hydrolase_fold"/>
</dbReference>
<feature type="repeat" description="ANK" evidence="2">
    <location>
        <begin position="915"/>
        <end position="947"/>
    </location>
</feature>
<feature type="non-terminal residue" evidence="5">
    <location>
        <position position="1851"/>
    </location>
</feature>
<proteinExistence type="predicted"/>
<dbReference type="SUPFAM" id="SSF53474">
    <property type="entry name" value="alpha/beta-Hydrolases"/>
    <property type="match status" value="1"/>
</dbReference>
<keyword evidence="2" id="KW-0040">ANK repeat</keyword>
<dbReference type="GO" id="GO:0005509">
    <property type="term" value="F:calcium ion binding"/>
    <property type="evidence" value="ECO:0007669"/>
    <property type="project" value="InterPro"/>
</dbReference>
<dbReference type="PANTHER" id="PTHR45856:SF24">
    <property type="entry name" value="FUNGAL LIPASE-LIKE DOMAIN-CONTAINING PROTEIN"/>
    <property type="match status" value="1"/>
</dbReference>
<evidence type="ECO:0000256" key="1">
    <source>
        <dbReference type="ARBA" id="ARBA00022837"/>
    </source>
</evidence>
<feature type="region of interest" description="Disordered" evidence="3">
    <location>
        <begin position="1089"/>
        <end position="1124"/>
    </location>
</feature>
<feature type="region of interest" description="Disordered" evidence="3">
    <location>
        <begin position="739"/>
        <end position="768"/>
    </location>
</feature>
<dbReference type="Gene3D" id="1.10.238.10">
    <property type="entry name" value="EF-hand"/>
    <property type="match status" value="1"/>
</dbReference>
<dbReference type="Gene3D" id="3.40.50.1820">
    <property type="entry name" value="alpha/beta hydrolase"/>
    <property type="match status" value="1"/>
</dbReference>
<gene>
    <name evidence="5" type="ORF">PGLA1383_LOCUS430</name>
</gene>
<evidence type="ECO:0000256" key="2">
    <source>
        <dbReference type="PROSITE-ProRule" id="PRU00023"/>
    </source>
</evidence>
<feature type="repeat" description="ANK" evidence="2">
    <location>
        <begin position="886"/>
        <end position="914"/>
    </location>
</feature>
<dbReference type="CDD" id="cd00519">
    <property type="entry name" value="Lipase_3"/>
    <property type="match status" value="1"/>
</dbReference>
<dbReference type="PROSITE" id="PS00018">
    <property type="entry name" value="EF_HAND_1"/>
    <property type="match status" value="1"/>
</dbReference>
<dbReference type="InterPro" id="IPR002048">
    <property type="entry name" value="EF_hand_dom"/>
</dbReference>
<dbReference type="InterPro" id="IPR011992">
    <property type="entry name" value="EF-hand-dom_pair"/>
</dbReference>
<keyword evidence="1" id="KW-0106">Calcium</keyword>
<dbReference type="EMBL" id="CAJNNV010000086">
    <property type="protein sequence ID" value="CAE8581404.1"/>
    <property type="molecule type" value="Genomic_DNA"/>
</dbReference>
<dbReference type="InterPro" id="IPR036770">
    <property type="entry name" value="Ankyrin_rpt-contain_sf"/>
</dbReference>
<dbReference type="Proteomes" id="UP000654075">
    <property type="component" value="Unassembled WGS sequence"/>
</dbReference>
<dbReference type="SUPFAM" id="SSF47473">
    <property type="entry name" value="EF-hand"/>
    <property type="match status" value="1"/>
</dbReference>
<dbReference type="PROSITE" id="PS50297">
    <property type="entry name" value="ANK_REP_REGION"/>
    <property type="match status" value="1"/>
</dbReference>
<evidence type="ECO:0000256" key="3">
    <source>
        <dbReference type="SAM" id="MobiDB-lite"/>
    </source>
</evidence>
<organism evidence="5 6">
    <name type="scientific">Polarella glacialis</name>
    <name type="common">Dinoflagellate</name>
    <dbReference type="NCBI Taxonomy" id="89957"/>
    <lineage>
        <taxon>Eukaryota</taxon>
        <taxon>Sar</taxon>
        <taxon>Alveolata</taxon>
        <taxon>Dinophyceae</taxon>
        <taxon>Suessiales</taxon>
        <taxon>Suessiaceae</taxon>
        <taxon>Polarella</taxon>
    </lineage>
</organism>
<evidence type="ECO:0000259" key="4">
    <source>
        <dbReference type="PROSITE" id="PS50222"/>
    </source>
</evidence>
<dbReference type="Pfam" id="PF01764">
    <property type="entry name" value="Lipase_3"/>
    <property type="match status" value="1"/>
</dbReference>
<name>A0A813CZQ9_POLGL</name>
<dbReference type="PROSITE" id="PS50088">
    <property type="entry name" value="ANK_REPEAT"/>
    <property type="match status" value="2"/>
</dbReference>
<reference evidence="5" key="1">
    <citation type="submission" date="2021-02" db="EMBL/GenBank/DDBJ databases">
        <authorList>
            <person name="Dougan E. K."/>
            <person name="Rhodes N."/>
            <person name="Thang M."/>
            <person name="Chan C."/>
        </authorList>
    </citation>
    <scope>NUCLEOTIDE SEQUENCE</scope>
</reference>
<dbReference type="Gene3D" id="1.25.40.20">
    <property type="entry name" value="Ankyrin repeat-containing domain"/>
    <property type="match status" value="1"/>
</dbReference>
<comment type="caution">
    <text evidence="5">The sequence shown here is derived from an EMBL/GenBank/DDBJ whole genome shotgun (WGS) entry which is preliminary data.</text>
</comment>
<evidence type="ECO:0000313" key="6">
    <source>
        <dbReference type="Proteomes" id="UP000654075"/>
    </source>
</evidence>
<feature type="compositionally biased region" description="Basic residues" evidence="3">
    <location>
        <begin position="1108"/>
        <end position="1117"/>
    </location>
</feature>
<dbReference type="InterPro" id="IPR002110">
    <property type="entry name" value="Ankyrin_rpt"/>
</dbReference>
<dbReference type="InterPro" id="IPR018247">
    <property type="entry name" value="EF_Hand_1_Ca_BS"/>
</dbReference>
<dbReference type="PROSITE" id="PS50222">
    <property type="entry name" value="EF_HAND_2"/>
    <property type="match status" value="1"/>
</dbReference>
<dbReference type="SUPFAM" id="SSF48403">
    <property type="entry name" value="Ankyrin repeat"/>
    <property type="match status" value="1"/>
</dbReference>
<keyword evidence="6" id="KW-1185">Reference proteome</keyword>
<feature type="domain" description="EF-hand" evidence="4">
    <location>
        <begin position="403"/>
        <end position="438"/>
    </location>
</feature>
<dbReference type="InterPro" id="IPR051218">
    <property type="entry name" value="Sec_MonoDiacylglyc_Lipase"/>
</dbReference>
<dbReference type="SMART" id="SM00248">
    <property type="entry name" value="ANK"/>
    <property type="match status" value="2"/>
</dbReference>
<dbReference type="PANTHER" id="PTHR45856">
    <property type="entry name" value="ALPHA/BETA-HYDROLASES SUPERFAMILY PROTEIN"/>
    <property type="match status" value="1"/>
</dbReference>
<sequence length="1851" mass="202186">VDRVRDARKLRHERLLQTRMQQDVGRVESVLSQAKVNVPSSYKPVMQPHWDENANDTFSVRLQVIERFVRCGSKVLMRVRAQKRAELLQQALSEAGVTDRHSCKAWVEAETKAAATGTAPKSGPDAAAKGRVRTSLSPRVLYGPPCAAALCRRPFVVDMAFSSLASLPSLLYRAARRRARLKRTAVLWSHAATQDLLGVLHGSAIDSLLASLSPSPWYGESTSAPWTTPWNVEASSFVPVHSPGASLWKQDLRTPCTRAGTGKTKENHDFFVNEPAASRAGVGKVTWLADTPLRQLDEPIWLWTPPSTGIPKKQRSETHAVSVDVTLGSPCFGSHHRHHKKALRKALWAVKAAEQGASASAENLPLGALSFRKAMLVDDDPCVDVAAVPLFQDEVTCNSHCKGKVEGLRQLFLHSDVNGDDMLSVKEIQDGLTTVGLCPIPPALLTIIDEWSGIITVDELKLVFEQDAISNRQTIVEVMKEIVSDGNSKIRFFEFMELLRVPRNGPGPFWDCLLYKRSRIVFPTLAMSSPYIWVRCKRERAAERPHPSGFRAAAANACVAVWALGASIAAWARRWRFTFSPGPEKSAVMVVNGPRQPELDYRQLSATDSLYFKEIGRLAVISMRSGHAPFGNRKAVRAVFGNQRASEHMPAPTVLRQLKKELLVHDEQSALAGTLTTLAKYVGENQTGPHLQMFPSGDCPMVQALGFMVCPGNFFTAEWCPPCEELLKVVQHRYCREGGGGGGEGGGGGGKGGGGRGEGGGGGGEGGDGGAGAVSISSCLKLMLDSGGQRRSCRNSYSISAPRPIRVRGGVLRAAQLCSVDMQLGVSPGDGIASHTALFFVAHPPVGRPQWGELFCGKQFSPPQVHFLRVTGQVDRGQAGAPHFCPLHEAAFFRDSAAIRLLLESLADVNALNKEGMSALHVAAKMGAEDSVELLVNYGADIMAVYGPEDNERTALKVAVESGVFAQRRLHLLAKLRIGDILEVAEHCPSATAEFMKNLLIDFSGTSAADQVARKTVVAQELGTDEPLHVGHWLELMSEAPDAASYLLEILTVEPDEDSSFHHPLPTQACVKELRCHYNTDETWKCETEKANSNSWPEWHDQLAPGLNKRRKKKKRTGSWSNRQILAAGTPSSAGAASAGAASRSIYLAAFACLCNSKQSEQPLLRTDARNGHAGDAKKVMDTTPDVHMRQLKLPGIICPQVLAVLADTSYLEVFRNPATQSILQYCWFAFVSRWYTIHFIHRVIELLVLSLWTMVTLNDLFQSDSHEHLQLRISWSIVFVSAVRETLAEAAQIYGFVFTLRSPTSYYGNVWNYLDQMFIALLNVVVLRALFSGDYRLDYWPELFAVVVLGRWIQLLFTLRAFRLGNVGVKGIIPHDGLNQLLVSNWKDLLSERMLQDKSDIHTQVDIHTGLNVKDLLRSQRMNATTCDMSNEELATARELGAELAEETESRCFWPSANVRSCSKAVVVSTPGDYASELLAAPDLCREQLRHALLAMADCEVPAAGGEFPAWEWRETVLSRTSQRTSSSSTESLRAVGRARAARKDEAPYTCVVEIAFRGSASVDNWITNFDGRLADLEFGDRRGRVHRGFQEAYLSLRGGILGMIDDSLVRTFGAKTFGATCDPPVLALITGHSLGGALATLAAYDLAVSRGFEVRCDTWASPRVGDAEFGTAYIAAVPRSARFVNKFDVVPRIPMNPSDENDDGAVLPSFVRSVLYALVWRPHEMVGMVGPQYCHVCRGVILNPDANGAEFLKACGADVLRGRGVSAVQALLVHVHVGAKYAENLERVLCGDVTAIQMASLLGRGPLAAGSCGTDDELRVEGIQVGCADETENQSSSSSWAFSSGYTFS</sequence>
<dbReference type="OrthoDB" id="5538672at2759"/>
<dbReference type="GO" id="GO:0006629">
    <property type="term" value="P:lipid metabolic process"/>
    <property type="evidence" value="ECO:0007669"/>
    <property type="project" value="InterPro"/>
</dbReference>
<protein>
    <recommendedName>
        <fullName evidence="4">EF-hand domain-containing protein</fullName>
    </recommendedName>
</protein>
<accession>A0A813CZQ9</accession>
<dbReference type="Pfam" id="PF12796">
    <property type="entry name" value="Ank_2"/>
    <property type="match status" value="1"/>
</dbReference>
<evidence type="ECO:0000313" key="5">
    <source>
        <dbReference type="EMBL" id="CAE8581404.1"/>
    </source>
</evidence>